<feature type="coiled-coil region" evidence="15">
    <location>
        <begin position="249"/>
        <end position="276"/>
    </location>
</feature>
<dbReference type="GO" id="GO:0033503">
    <property type="term" value="C:HULC complex"/>
    <property type="evidence" value="ECO:0007669"/>
    <property type="project" value="TreeGrafter"/>
</dbReference>
<keyword evidence="7 13" id="KW-0863">Zinc-finger</keyword>
<feature type="coiled-coil region" evidence="15">
    <location>
        <begin position="410"/>
        <end position="478"/>
    </location>
</feature>
<evidence type="ECO:0000256" key="6">
    <source>
        <dbReference type="ARBA" id="ARBA00022723"/>
    </source>
</evidence>
<dbReference type="GO" id="GO:0008270">
    <property type="term" value="F:zinc ion binding"/>
    <property type="evidence" value="ECO:0007669"/>
    <property type="project" value="UniProtKB-KW"/>
</dbReference>
<keyword evidence="6 14" id="KW-0479">Metal-binding</keyword>
<keyword evidence="9 14" id="KW-0862">Zinc</keyword>
<feature type="coiled-coil region" evidence="15">
    <location>
        <begin position="773"/>
        <end position="854"/>
    </location>
</feature>
<evidence type="ECO:0000256" key="4">
    <source>
        <dbReference type="ARBA" id="ARBA00005555"/>
    </source>
</evidence>
<dbReference type="EC" id="2.3.2.27" evidence="14"/>
<evidence type="ECO:0000256" key="16">
    <source>
        <dbReference type="SAM" id="MobiDB-lite"/>
    </source>
</evidence>
<dbReference type="Gene3D" id="3.30.40.10">
    <property type="entry name" value="Zinc/RING finger domain, C3HC4 (zinc finger)"/>
    <property type="match status" value="1"/>
</dbReference>
<feature type="coiled-coil region" evidence="15">
    <location>
        <begin position="626"/>
        <end position="660"/>
    </location>
</feature>
<dbReference type="EMBL" id="JACMSC010000015">
    <property type="protein sequence ID" value="KAG6485727.1"/>
    <property type="molecule type" value="Genomic_DNA"/>
</dbReference>
<keyword evidence="5 14" id="KW-0808">Transferase</keyword>
<dbReference type="SUPFAM" id="SSF57850">
    <property type="entry name" value="RING/U-box"/>
    <property type="match status" value="1"/>
</dbReference>
<feature type="domain" description="RING-type" evidence="17">
    <location>
        <begin position="857"/>
        <end position="895"/>
    </location>
</feature>
<comment type="caution">
    <text evidence="18">The sequence shown here is derived from an EMBL/GenBank/DDBJ whole genome shotgun (WGS) entry which is preliminary data.</text>
</comment>
<keyword evidence="8 14" id="KW-0833">Ubl conjugation pathway</keyword>
<organism evidence="18 19">
    <name type="scientific">Zingiber officinale</name>
    <name type="common">Ginger</name>
    <name type="synonym">Amomum zingiber</name>
    <dbReference type="NCBI Taxonomy" id="94328"/>
    <lineage>
        <taxon>Eukaryota</taxon>
        <taxon>Viridiplantae</taxon>
        <taxon>Streptophyta</taxon>
        <taxon>Embryophyta</taxon>
        <taxon>Tracheophyta</taxon>
        <taxon>Spermatophyta</taxon>
        <taxon>Magnoliopsida</taxon>
        <taxon>Liliopsida</taxon>
        <taxon>Zingiberales</taxon>
        <taxon>Zingiberaceae</taxon>
        <taxon>Zingiber</taxon>
    </lineage>
</organism>
<evidence type="ECO:0000256" key="12">
    <source>
        <dbReference type="ARBA" id="ARBA00023242"/>
    </source>
</evidence>
<evidence type="ECO:0000256" key="7">
    <source>
        <dbReference type="ARBA" id="ARBA00022771"/>
    </source>
</evidence>
<dbReference type="InterPro" id="IPR013956">
    <property type="entry name" value="E3_ubiquit_lig_Bre1"/>
</dbReference>
<evidence type="ECO:0000256" key="3">
    <source>
        <dbReference type="ARBA" id="ARBA00004906"/>
    </source>
</evidence>
<evidence type="ECO:0000313" key="19">
    <source>
        <dbReference type="Proteomes" id="UP000734854"/>
    </source>
</evidence>
<dbReference type="UniPathway" id="UPA00143"/>
<sequence>MEKEETERIGSAAGGDEDAPASAIDRQQVDAAVLHYQNQRLVQQLEAQKAEMHTLEGKFKELREKQSSYNKSLMALHKMWNQLVEDLILLCIRAGGDLHSMQMLDYEDHSKDALESCSPEEVFLFRLTRLNPTEKKVENLFANVVQEALASRRSATINLMKYVLDMITSRRAKNECLVFALQGNLSSEDAVSQLQKFDESLREVVNNMHQAADVLSQKHKQITEEINICKINFSTTESEIKRISVDNKCLKLASELEESMAELEETRRKLAIMQMHMHGASTAHALIANGSSSPDKCVDRTMGLKDLKESIEEAKTLAASRLLELQEAQEDFLIVSKQLEDLQSQLKDENYVISSKQYSLINDQLQHLNAELARYKSLIESFQADRTNYLLRENELNVKADSADSIKVSIRNHEAKIAEFEIQIQNFTAEKNNLESKLEEAEQDLGRKDIKDEIHVMASALTKEMEMMESQLNRSKEAASEALALREEAESLRSLLNRKVLEHKTLSDEYAKEMVERKPLKELVENLEKEKQELQIILDMHGKEYHDTRSVPTDMVFVVADTVYVSMAWPHTDIMVRSILTISEIKESEQRARVQADLLKATLAENSLELRVKAANDAEATYNQRHSVAEAEIPELRARLDAAKRDVLELQETIRIKEAEGEAYISEIETIGQAYEDMQTQNQHLLQLVADRDAYNIKLVSDSVKMKQTHSSLLSEKQTISKQLQQVNSSLEFLKTKVTNGEEQMKAHVTQAVKASTESRHININMEKNKLELIDAEKELKWLRTTVSSVEKEYERNQKKITDLRIELEKERKERKKLEEELTEVKAEVLEMSSESEEVTIQKLQDEIKECKAILKCGVCFDRPKEVVITKCFHLFCYPCIQRNLEIRHRKCPGCGTAFGQNDVREVKI</sequence>
<keyword evidence="19" id="KW-1185">Reference proteome</keyword>
<evidence type="ECO:0000256" key="15">
    <source>
        <dbReference type="SAM" id="Coils"/>
    </source>
</evidence>
<evidence type="ECO:0000256" key="14">
    <source>
        <dbReference type="RuleBase" id="RU365038"/>
    </source>
</evidence>
<evidence type="ECO:0000256" key="13">
    <source>
        <dbReference type="PROSITE-ProRule" id="PRU00175"/>
    </source>
</evidence>
<dbReference type="InterPro" id="IPR017907">
    <property type="entry name" value="Znf_RING_CS"/>
</dbReference>
<dbReference type="GO" id="GO:0005634">
    <property type="term" value="C:nucleus"/>
    <property type="evidence" value="ECO:0007669"/>
    <property type="project" value="UniProtKB-SubCell"/>
</dbReference>
<evidence type="ECO:0000256" key="9">
    <source>
        <dbReference type="ARBA" id="ARBA00022833"/>
    </source>
</evidence>
<keyword evidence="12 14" id="KW-0539">Nucleus</keyword>
<feature type="coiled-coil region" evidence="15">
    <location>
        <begin position="38"/>
        <end position="65"/>
    </location>
</feature>
<feature type="coiled-coil region" evidence="15">
    <location>
        <begin position="311"/>
        <end position="385"/>
    </location>
</feature>
<dbReference type="PANTHER" id="PTHR23163:SF8">
    <property type="entry name" value="E3 UBIQUITIN-PROTEIN LIGASE BRE1-LIKE 2"/>
    <property type="match status" value="1"/>
</dbReference>
<protein>
    <recommendedName>
        <fullName evidence="14">E3 ubiquitin protein ligase</fullName>
        <ecNumber evidence="14">2.3.2.27</ecNumber>
    </recommendedName>
</protein>
<dbReference type="GO" id="GO:0061630">
    <property type="term" value="F:ubiquitin protein ligase activity"/>
    <property type="evidence" value="ECO:0007669"/>
    <property type="project" value="UniProtKB-EC"/>
</dbReference>
<evidence type="ECO:0000256" key="10">
    <source>
        <dbReference type="ARBA" id="ARBA00022853"/>
    </source>
</evidence>
<feature type="coiled-coil region" evidence="15">
    <location>
        <begin position="517"/>
        <end position="544"/>
    </location>
</feature>
<evidence type="ECO:0000256" key="2">
    <source>
        <dbReference type="ARBA" id="ARBA00004123"/>
    </source>
</evidence>
<dbReference type="InterPro" id="IPR018957">
    <property type="entry name" value="Znf_C3HC4_RING-type"/>
</dbReference>
<dbReference type="GO" id="GO:0016567">
    <property type="term" value="P:protein ubiquitination"/>
    <property type="evidence" value="ECO:0007669"/>
    <property type="project" value="UniProtKB-UniRule"/>
</dbReference>
<evidence type="ECO:0000313" key="18">
    <source>
        <dbReference type="EMBL" id="KAG6485727.1"/>
    </source>
</evidence>
<dbReference type="GO" id="GO:0006325">
    <property type="term" value="P:chromatin organization"/>
    <property type="evidence" value="ECO:0007669"/>
    <property type="project" value="UniProtKB-KW"/>
</dbReference>
<comment type="subcellular location">
    <subcellularLocation>
        <location evidence="2 14">Nucleus</location>
    </subcellularLocation>
</comment>
<comment type="catalytic activity">
    <reaction evidence="1 14">
        <text>S-ubiquitinyl-[E2 ubiquitin-conjugating enzyme]-L-cysteine + [acceptor protein]-L-lysine = [E2 ubiquitin-conjugating enzyme]-L-cysteine + N(6)-ubiquitinyl-[acceptor protein]-L-lysine.</text>
        <dbReference type="EC" id="2.3.2.27"/>
    </reaction>
</comment>
<feature type="region of interest" description="Disordered" evidence="16">
    <location>
        <begin position="1"/>
        <end position="22"/>
    </location>
</feature>
<reference evidence="18 19" key="1">
    <citation type="submission" date="2020-08" db="EMBL/GenBank/DDBJ databases">
        <title>Plant Genome Project.</title>
        <authorList>
            <person name="Zhang R.-G."/>
        </authorList>
    </citation>
    <scope>NUCLEOTIDE SEQUENCE [LARGE SCALE GENOMIC DNA]</scope>
    <source>
        <tissue evidence="18">Rhizome</tissue>
    </source>
</reference>
<accession>A0A8J5FEB2</accession>
<dbReference type="PANTHER" id="PTHR23163">
    <property type="entry name" value="RING FINGER PROTEIN-RELATED"/>
    <property type="match status" value="1"/>
</dbReference>
<dbReference type="SMART" id="SM00184">
    <property type="entry name" value="RING"/>
    <property type="match status" value="1"/>
</dbReference>
<gene>
    <name evidence="18" type="ORF">ZIOFF_054292</name>
</gene>
<keyword evidence="10 14" id="KW-0156">Chromatin regulator</keyword>
<evidence type="ECO:0000256" key="1">
    <source>
        <dbReference type="ARBA" id="ARBA00000900"/>
    </source>
</evidence>
<comment type="pathway">
    <text evidence="3 14">Protein modification; protein ubiquitination.</text>
</comment>
<dbReference type="PROSITE" id="PS00518">
    <property type="entry name" value="ZF_RING_1"/>
    <property type="match status" value="1"/>
</dbReference>
<dbReference type="CDD" id="cd16499">
    <property type="entry name" value="RING-HC_Bre1-like"/>
    <property type="match status" value="1"/>
</dbReference>
<dbReference type="InterPro" id="IPR013083">
    <property type="entry name" value="Znf_RING/FYVE/PHD"/>
</dbReference>
<dbReference type="AlphaFoldDB" id="A0A8J5FEB2"/>
<comment type="similarity">
    <text evidence="4 14">Belongs to the BRE1 family.</text>
</comment>
<evidence type="ECO:0000259" key="17">
    <source>
        <dbReference type="PROSITE" id="PS50089"/>
    </source>
</evidence>
<evidence type="ECO:0000256" key="8">
    <source>
        <dbReference type="ARBA" id="ARBA00022786"/>
    </source>
</evidence>
<dbReference type="InterPro" id="IPR001841">
    <property type="entry name" value="Znf_RING"/>
</dbReference>
<keyword evidence="11 14" id="KW-0175">Coiled coil</keyword>
<dbReference type="Pfam" id="PF00097">
    <property type="entry name" value="zf-C3HC4"/>
    <property type="match status" value="1"/>
</dbReference>
<dbReference type="PROSITE" id="PS50089">
    <property type="entry name" value="ZF_RING_2"/>
    <property type="match status" value="1"/>
</dbReference>
<proteinExistence type="inferred from homology"/>
<evidence type="ECO:0000256" key="11">
    <source>
        <dbReference type="ARBA" id="ARBA00023054"/>
    </source>
</evidence>
<name>A0A8J5FEB2_ZINOF</name>
<dbReference type="Proteomes" id="UP000734854">
    <property type="component" value="Unassembled WGS sequence"/>
</dbReference>
<evidence type="ECO:0000256" key="5">
    <source>
        <dbReference type="ARBA" id="ARBA00022679"/>
    </source>
</evidence>